<accession>A0A975FIN3</accession>
<keyword evidence="1" id="KW-0819">tRNA processing</keyword>
<name>A0A975FIN3_LOWBP</name>
<dbReference type="GO" id="GO:0016705">
    <property type="term" value="F:oxidoreductase activity, acting on paired donors, with incorporation or reduction of molecular oxygen"/>
    <property type="evidence" value="ECO:0007669"/>
    <property type="project" value="UniProtKB-UniRule"/>
</dbReference>
<dbReference type="Pfam" id="PF00581">
    <property type="entry name" value="Rhodanese"/>
    <property type="match status" value="1"/>
</dbReference>
<dbReference type="GO" id="GO:0006400">
    <property type="term" value="P:tRNA modification"/>
    <property type="evidence" value="ECO:0007669"/>
    <property type="project" value="UniProtKB-UniRule"/>
</dbReference>
<dbReference type="InterPro" id="IPR040503">
    <property type="entry name" value="TRHO_N"/>
</dbReference>
<dbReference type="Pfam" id="PF12368">
    <property type="entry name" value="Rhodanese_C"/>
    <property type="match status" value="1"/>
</dbReference>
<dbReference type="InterPro" id="IPR036873">
    <property type="entry name" value="Rhodanese-like_dom_sf"/>
</dbReference>
<dbReference type="Gene3D" id="3.40.250.10">
    <property type="entry name" value="Rhodanese-like domain"/>
    <property type="match status" value="1"/>
</dbReference>
<evidence type="ECO:0000259" key="2">
    <source>
        <dbReference type="PROSITE" id="PS50206"/>
    </source>
</evidence>
<dbReference type="InterPro" id="IPR020936">
    <property type="entry name" value="TrhO"/>
</dbReference>
<dbReference type="SMART" id="SM00450">
    <property type="entry name" value="RHOD"/>
    <property type="match status" value="1"/>
</dbReference>
<comment type="catalytic activity">
    <reaction evidence="1">
        <text>uridine(34) in tRNA + AH2 + O2 = 5-hydroxyuridine(34) in tRNA + A + H2O</text>
        <dbReference type="Rhea" id="RHEA:64224"/>
        <dbReference type="Rhea" id="RHEA-COMP:11727"/>
        <dbReference type="Rhea" id="RHEA-COMP:13381"/>
        <dbReference type="ChEBI" id="CHEBI:13193"/>
        <dbReference type="ChEBI" id="CHEBI:15377"/>
        <dbReference type="ChEBI" id="CHEBI:15379"/>
        <dbReference type="ChEBI" id="CHEBI:17499"/>
        <dbReference type="ChEBI" id="CHEBI:65315"/>
        <dbReference type="ChEBI" id="CHEBI:136877"/>
    </reaction>
</comment>
<sequence>MYNHGKEKLYSIILYYIYTPLKNLEQLKKDHFEYCNKLGLLGRIIISEEGINGTLSGFKKNIKKYMEYLKSIEGFEQIDFKLDPHHENVFPRLSIKIKKEIVGLKLDKDVRVENNLKKYLEPKEFFKFLQKEDENVVILDVRNNYEYDLGHFQKAINPNIDNFRDLPQWIDKNLSLFKNKTILTYCTGGVRCEKASLLLESKGIKKVYQLKGGILKYNQDSEAQGQLFQGKVYVFDKRISRSVNKKENIITGRDFFDQTPCERYINCANPSCNKQILCSEKNEIKYLGSCSQECAKNPSNRYILKNKNIERFQNKIK</sequence>
<dbReference type="Gene3D" id="3.30.70.100">
    <property type="match status" value="1"/>
</dbReference>
<comment type="similarity">
    <text evidence="1">Belongs to the TrhO family.</text>
</comment>
<dbReference type="HAMAP" id="MF_00469">
    <property type="entry name" value="TrhO"/>
    <property type="match status" value="1"/>
</dbReference>
<organism evidence="3 4">
    <name type="scientific">Loofah witches'-broom phytoplasma</name>
    <dbReference type="NCBI Taxonomy" id="35773"/>
    <lineage>
        <taxon>Bacteria</taxon>
        <taxon>Bacillati</taxon>
        <taxon>Mycoplasmatota</taxon>
        <taxon>Mollicutes</taxon>
        <taxon>Acholeplasmatales</taxon>
        <taxon>Acholeplasmataceae</taxon>
        <taxon>Candidatus Phytoplasma</taxon>
        <taxon>16SrVIII (Loofah witches'-broom group)</taxon>
    </lineage>
</organism>
<dbReference type="PANTHER" id="PTHR43268">
    <property type="entry name" value="THIOSULFATE SULFURTRANSFERASE/RHODANESE-LIKE DOMAIN-CONTAINING PROTEIN 2"/>
    <property type="match status" value="1"/>
</dbReference>
<keyword evidence="1" id="KW-0560">Oxidoreductase</keyword>
<dbReference type="AlphaFoldDB" id="A0A975FIN3"/>
<gene>
    <name evidence="1" type="primary">trhO</name>
    <name evidence="3" type="ORF">LFWB_6200</name>
</gene>
<dbReference type="RefSeq" id="WP_210954611.1">
    <property type="nucleotide sequence ID" value="NZ_CP054393.1"/>
</dbReference>
<comment type="function">
    <text evidence="1">Catalyzes oxygen-dependent 5-hydroxyuridine (ho5U) modification at position 34 in tRNAs.</text>
</comment>
<dbReference type="EMBL" id="CP054393">
    <property type="protein sequence ID" value="QTX03183.1"/>
    <property type="molecule type" value="Genomic_DNA"/>
</dbReference>
<dbReference type="Pfam" id="PF17773">
    <property type="entry name" value="UPF0176_N"/>
    <property type="match status" value="1"/>
</dbReference>
<keyword evidence="4" id="KW-1185">Reference proteome</keyword>
<evidence type="ECO:0000313" key="4">
    <source>
        <dbReference type="Proteomes" id="UP000672038"/>
    </source>
</evidence>
<dbReference type="InterPro" id="IPR001763">
    <property type="entry name" value="Rhodanese-like_dom"/>
</dbReference>
<dbReference type="InterPro" id="IPR022111">
    <property type="entry name" value="Rhodanese_C"/>
</dbReference>
<dbReference type="EC" id="1.14.-.-" evidence="1"/>
<feature type="domain" description="Rhodanese" evidence="2">
    <location>
        <begin position="132"/>
        <end position="222"/>
    </location>
</feature>
<protein>
    <recommendedName>
        <fullName evidence="1">tRNA uridine(34) hydroxylase</fullName>
        <ecNumber evidence="1">1.14.-.-</ecNumber>
    </recommendedName>
    <alternativeName>
        <fullName evidence="1">tRNA hydroxylation protein O</fullName>
    </alternativeName>
</protein>
<dbReference type="CDD" id="cd01518">
    <property type="entry name" value="RHOD_YceA"/>
    <property type="match status" value="1"/>
</dbReference>
<dbReference type="SUPFAM" id="SSF52821">
    <property type="entry name" value="Rhodanese/Cell cycle control phosphatase"/>
    <property type="match status" value="1"/>
</dbReference>
<dbReference type="KEGG" id="pluf:LFWB_6200"/>
<dbReference type="NCBIfam" id="NF001135">
    <property type="entry name" value="PRK00142.1-3"/>
    <property type="match status" value="1"/>
</dbReference>
<proteinExistence type="inferred from homology"/>
<evidence type="ECO:0000313" key="3">
    <source>
        <dbReference type="EMBL" id="QTX03183.1"/>
    </source>
</evidence>
<dbReference type="PROSITE" id="PS50206">
    <property type="entry name" value="RHODANESE_3"/>
    <property type="match status" value="1"/>
</dbReference>
<reference evidence="3" key="1">
    <citation type="submission" date="2020-06" db="EMBL/GenBank/DDBJ databases">
        <title>Complete genome sequence of Candidatus Phytoplasma luffae NCHU2019.</title>
        <authorList>
            <person name="Cho S.-T."/>
            <person name="Tan C.-M."/>
            <person name="Li J.-R."/>
            <person name="Chien Y.-Y."/>
            <person name="Chiu Y.-C."/>
            <person name="Yang J.-Y."/>
            <person name="Kuo C.-H."/>
        </authorList>
    </citation>
    <scope>NUCLEOTIDE SEQUENCE</scope>
    <source>
        <strain evidence="3">NCHU2019</strain>
    </source>
</reference>
<dbReference type="Proteomes" id="UP000672038">
    <property type="component" value="Chromosome"/>
</dbReference>
<dbReference type="PANTHER" id="PTHR43268:SF3">
    <property type="entry name" value="RHODANESE-LIKE DOMAIN-CONTAINING PROTEIN 7-RELATED"/>
    <property type="match status" value="1"/>
</dbReference>
<evidence type="ECO:0000256" key="1">
    <source>
        <dbReference type="HAMAP-Rule" id="MF_00469"/>
    </source>
</evidence>